<organism evidence="3 4">
    <name type="scientific">Persicobacter psychrovividus</name>
    <dbReference type="NCBI Taxonomy" id="387638"/>
    <lineage>
        <taxon>Bacteria</taxon>
        <taxon>Pseudomonadati</taxon>
        <taxon>Bacteroidota</taxon>
        <taxon>Cytophagia</taxon>
        <taxon>Cytophagales</taxon>
        <taxon>Persicobacteraceae</taxon>
        <taxon>Persicobacter</taxon>
    </lineage>
</organism>
<gene>
    <name evidence="3" type="ORF">PEPS_03010</name>
</gene>
<evidence type="ECO:0000256" key="1">
    <source>
        <dbReference type="SAM" id="SignalP"/>
    </source>
</evidence>
<feature type="signal peptide" evidence="1">
    <location>
        <begin position="1"/>
        <end position="30"/>
    </location>
</feature>
<dbReference type="InterPro" id="IPR045743">
    <property type="entry name" value="DUF6089"/>
</dbReference>
<accession>A0ABM7VAS8</accession>
<proteinExistence type="predicted"/>
<protein>
    <recommendedName>
        <fullName evidence="2">DUF6089 domain-containing protein</fullName>
    </recommendedName>
</protein>
<evidence type="ECO:0000259" key="2">
    <source>
        <dbReference type="Pfam" id="PF19573"/>
    </source>
</evidence>
<feature type="chain" id="PRO_5047473325" description="DUF6089 domain-containing protein" evidence="1">
    <location>
        <begin position="31"/>
        <end position="276"/>
    </location>
</feature>
<feature type="domain" description="DUF6089" evidence="2">
    <location>
        <begin position="21"/>
        <end position="144"/>
    </location>
</feature>
<sequence length="276" mass="31318">MVPQIIIKKHLLRLLLLLPLLSCFSIGANAQFRELGFGIGGMTLSGDINPNFSFRETLPAAMVTYRKNYPFGFSLRYELLVGGIQGADSRTQRDDFAVQRNASFSAVNAELGALLEYNFMDFRSGKSGFPWTPYLFMGAALNYYQGTAEIAPPAPFPSTKYNFNTLGFRATESDGTVYDQSYTPFPLVIPLGFGFKYALNTYWTMNLEFGARLTFTDRMDMLSEDIQQVNKPVPSPQLNPQRDYYYPHDTKADVYYYFGISFSYGFFSVPCPHDFY</sequence>
<dbReference type="EMBL" id="AP025292">
    <property type="protein sequence ID" value="BDC98020.1"/>
    <property type="molecule type" value="Genomic_DNA"/>
</dbReference>
<reference evidence="3 4" key="1">
    <citation type="submission" date="2021-12" db="EMBL/GenBank/DDBJ databases">
        <title>Genome sequencing of bacteria with rrn-lacking chromosome and rrn-plasmid.</title>
        <authorList>
            <person name="Anda M."/>
            <person name="Iwasaki W."/>
        </authorList>
    </citation>
    <scope>NUCLEOTIDE SEQUENCE [LARGE SCALE GENOMIC DNA]</scope>
    <source>
        <strain evidence="3 4">NBRC 101262</strain>
    </source>
</reference>
<evidence type="ECO:0000313" key="4">
    <source>
        <dbReference type="Proteomes" id="UP001354989"/>
    </source>
</evidence>
<dbReference type="Proteomes" id="UP001354989">
    <property type="component" value="Chromosome"/>
</dbReference>
<evidence type="ECO:0000313" key="3">
    <source>
        <dbReference type="EMBL" id="BDC98020.1"/>
    </source>
</evidence>
<keyword evidence="1" id="KW-0732">Signal</keyword>
<dbReference type="Pfam" id="PF19573">
    <property type="entry name" value="DUF6089"/>
    <property type="match status" value="1"/>
</dbReference>
<name>A0ABM7VAS8_9BACT</name>
<keyword evidence="4" id="KW-1185">Reference proteome</keyword>